<evidence type="ECO:0000256" key="6">
    <source>
        <dbReference type="SAM" id="Phobius"/>
    </source>
</evidence>
<gene>
    <name evidence="9" type="primary">LOC116295232</name>
</gene>
<dbReference type="InParanoid" id="A0A6P8I1U3"/>
<dbReference type="GeneID" id="116295232"/>
<organism evidence="8 9">
    <name type="scientific">Actinia tenebrosa</name>
    <name type="common">Australian red waratah sea anemone</name>
    <dbReference type="NCBI Taxonomy" id="6105"/>
    <lineage>
        <taxon>Eukaryota</taxon>
        <taxon>Metazoa</taxon>
        <taxon>Cnidaria</taxon>
        <taxon>Anthozoa</taxon>
        <taxon>Hexacorallia</taxon>
        <taxon>Actiniaria</taxon>
        <taxon>Actiniidae</taxon>
        <taxon>Actinia</taxon>
    </lineage>
</organism>
<keyword evidence="5 6" id="KW-0472">Membrane</keyword>
<dbReference type="Proteomes" id="UP000515163">
    <property type="component" value="Unplaced"/>
</dbReference>
<keyword evidence="2 6" id="KW-0812">Transmembrane</keyword>
<keyword evidence="3 7" id="KW-0732">Signal</keyword>
<protein>
    <submittedName>
        <fullName evidence="9">Uncharacterized protein LOC116295232 isoform X1</fullName>
    </submittedName>
</protein>
<accession>A0A6P8I1U3</accession>
<dbReference type="RefSeq" id="XP_031558857.1">
    <property type="nucleotide sequence ID" value="XM_031702997.1"/>
</dbReference>
<feature type="chain" id="PRO_5028425501" evidence="7">
    <location>
        <begin position="23"/>
        <end position="304"/>
    </location>
</feature>
<name>A0A6P8I1U3_ACTTE</name>
<evidence type="ECO:0000256" key="2">
    <source>
        <dbReference type="ARBA" id="ARBA00022692"/>
    </source>
</evidence>
<feature type="transmembrane region" description="Helical" evidence="6">
    <location>
        <begin position="253"/>
        <end position="272"/>
    </location>
</feature>
<feature type="signal peptide" evidence="7">
    <location>
        <begin position="1"/>
        <end position="22"/>
    </location>
</feature>
<evidence type="ECO:0000256" key="7">
    <source>
        <dbReference type="SAM" id="SignalP"/>
    </source>
</evidence>
<dbReference type="OrthoDB" id="5974012at2759"/>
<keyword evidence="4 6" id="KW-1133">Transmembrane helix</keyword>
<evidence type="ECO:0000256" key="4">
    <source>
        <dbReference type="ARBA" id="ARBA00022989"/>
    </source>
</evidence>
<evidence type="ECO:0000313" key="9">
    <source>
        <dbReference type="RefSeq" id="XP_031558857.1"/>
    </source>
</evidence>
<reference evidence="9" key="1">
    <citation type="submission" date="2025-08" db="UniProtKB">
        <authorList>
            <consortium name="RefSeq"/>
        </authorList>
    </citation>
    <scope>IDENTIFICATION</scope>
    <source>
        <tissue evidence="9">Tentacle</tissue>
    </source>
</reference>
<comment type="subcellular location">
    <subcellularLocation>
        <location evidence="1">Membrane</location>
        <topology evidence="1">Single-pass membrane protein</topology>
    </subcellularLocation>
</comment>
<dbReference type="PANTHER" id="PTHR16059">
    <property type="entry name" value="ANTHRAX TOXIN RECEPTOR"/>
    <property type="match status" value="1"/>
</dbReference>
<keyword evidence="8" id="KW-1185">Reference proteome</keyword>
<proteinExistence type="predicted"/>
<dbReference type="GO" id="GO:0016020">
    <property type="term" value="C:membrane"/>
    <property type="evidence" value="ECO:0007669"/>
    <property type="project" value="UniProtKB-SubCell"/>
</dbReference>
<evidence type="ECO:0000256" key="3">
    <source>
        <dbReference type="ARBA" id="ARBA00022729"/>
    </source>
</evidence>
<dbReference type="AlphaFoldDB" id="A0A6P8I1U3"/>
<evidence type="ECO:0000256" key="1">
    <source>
        <dbReference type="ARBA" id="ARBA00004167"/>
    </source>
</evidence>
<evidence type="ECO:0000256" key="5">
    <source>
        <dbReference type="ARBA" id="ARBA00023136"/>
    </source>
</evidence>
<sequence length="304" mass="34738">MLNKTVFLLVLWIGFSIEDADGACDLKFIKIGCFKDDQIEPRPLPELLFNDRDGSSGQEIDWKNWDKYVDDITCRCAKAAAKNRFGYFALQFYGECWSGQDAGASFPRAGRSSHCVSKGFEKCAERSRKNCVGESLSNFVYMMLAHESLCHVKYEKVGCYNNNRAFPILLFTDSNSNSPKYSNVSLDLSHWNSYIMDLTCRCAAKTKEHNYKYFSLQNFGGGKSSRPRARMKKKLCCGGLAGIDSSRKNLPDWMIAILIFLGVIALYMMYALTRWIYVKRLQGTLFRYRKEIDRSETSDVVSHV</sequence>
<dbReference type="PANTHER" id="PTHR16059:SF25">
    <property type="entry name" value="LYSOZYME"/>
    <property type="match status" value="1"/>
</dbReference>
<dbReference type="KEGG" id="aten:116295232"/>
<evidence type="ECO:0000313" key="8">
    <source>
        <dbReference type="Proteomes" id="UP000515163"/>
    </source>
</evidence>